<dbReference type="Proteomes" id="UP000593571">
    <property type="component" value="Unassembled WGS sequence"/>
</dbReference>
<gene>
    <name evidence="1" type="ORF">HJG63_010692</name>
</gene>
<reference evidence="1 2" key="1">
    <citation type="journal article" date="2020" name="Nature">
        <title>Six reference-quality genomes reveal evolution of bat adaptations.</title>
        <authorList>
            <person name="Jebb D."/>
            <person name="Huang Z."/>
            <person name="Pippel M."/>
            <person name="Hughes G.M."/>
            <person name="Lavrichenko K."/>
            <person name="Devanna P."/>
            <person name="Winkler S."/>
            <person name="Jermiin L.S."/>
            <person name="Skirmuntt E.C."/>
            <person name="Katzourakis A."/>
            <person name="Burkitt-Gray L."/>
            <person name="Ray D.A."/>
            <person name="Sullivan K.A.M."/>
            <person name="Roscito J.G."/>
            <person name="Kirilenko B.M."/>
            <person name="Davalos L.M."/>
            <person name="Corthals A.P."/>
            <person name="Power M.L."/>
            <person name="Jones G."/>
            <person name="Ransome R.D."/>
            <person name="Dechmann D.K.N."/>
            <person name="Locatelli A.G."/>
            <person name="Puechmaille S.J."/>
            <person name="Fedrigo O."/>
            <person name="Jarvis E.D."/>
            <person name="Hiller M."/>
            <person name="Vernes S.C."/>
            <person name="Myers E.W."/>
            <person name="Teeling E.C."/>
        </authorList>
    </citation>
    <scope>NUCLEOTIDE SEQUENCE [LARGE SCALE GENOMIC DNA]</scope>
    <source>
        <strain evidence="1">MRouAeg1</strain>
        <tissue evidence="1">Muscle</tissue>
    </source>
</reference>
<evidence type="ECO:0000313" key="1">
    <source>
        <dbReference type="EMBL" id="KAF6485522.1"/>
    </source>
</evidence>
<accession>A0A7J8INQ4</accession>
<keyword evidence="2" id="KW-1185">Reference proteome</keyword>
<dbReference type="AlphaFoldDB" id="A0A7J8INQ4"/>
<dbReference type="EMBL" id="JACASE010000003">
    <property type="protein sequence ID" value="KAF6485522.1"/>
    <property type="molecule type" value="Genomic_DNA"/>
</dbReference>
<name>A0A7J8INQ4_ROUAE</name>
<sequence length="134" mass="13977">MKAGFGGSSPWCLLRQKPRSSLARAGLLNRALCAPGRAARPGLQDGAPGPAHLRPRVAGRKPALGMNGALFAGSRGCPGQAWPAQRRLYARGMEMSLRPCRRSPIPFPSQCGGMLASRKGTLAGDAALAALKPH</sequence>
<comment type="caution">
    <text evidence="1">The sequence shown here is derived from an EMBL/GenBank/DDBJ whole genome shotgun (WGS) entry which is preliminary data.</text>
</comment>
<evidence type="ECO:0000313" key="2">
    <source>
        <dbReference type="Proteomes" id="UP000593571"/>
    </source>
</evidence>
<proteinExistence type="predicted"/>
<protein>
    <submittedName>
        <fullName evidence="1">Uncharacterized protein</fullName>
    </submittedName>
</protein>
<organism evidence="1 2">
    <name type="scientific">Rousettus aegyptiacus</name>
    <name type="common">Egyptian fruit bat</name>
    <name type="synonym">Pteropus aegyptiacus</name>
    <dbReference type="NCBI Taxonomy" id="9407"/>
    <lineage>
        <taxon>Eukaryota</taxon>
        <taxon>Metazoa</taxon>
        <taxon>Chordata</taxon>
        <taxon>Craniata</taxon>
        <taxon>Vertebrata</taxon>
        <taxon>Euteleostomi</taxon>
        <taxon>Mammalia</taxon>
        <taxon>Eutheria</taxon>
        <taxon>Laurasiatheria</taxon>
        <taxon>Chiroptera</taxon>
        <taxon>Yinpterochiroptera</taxon>
        <taxon>Pteropodoidea</taxon>
        <taxon>Pteropodidae</taxon>
        <taxon>Rousettinae</taxon>
        <taxon>Rousettus</taxon>
    </lineage>
</organism>